<feature type="compositionally biased region" description="Low complexity" evidence="1">
    <location>
        <begin position="864"/>
        <end position="892"/>
    </location>
</feature>
<feature type="compositionally biased region" description="Polar residues" evidence="1">
    <location>
        <begin position="951"/>
        <end position="960"/>
    </location>
</feature>
<feature type="compositionally biased region" description="Basic and acidic residues" evidence="1">
    <location>
        <begin position="778"/>
        <end position="796"/>
    </location>
</feature>
<dbReference type="InterPro" id="IPR033031">
    <property type="entry name" value="Scc2/Nipped-B"/>
</dbReference>
<feature type="compositionally biased region" description="Low complexity" evidence="1">
    <location>
        <begin position="124"/>
        <end position="136"/>
    </location>
</feature>
<feature type="region of interest" description="Disordered" evidence="1">
    <location>
        <begin position="1064"/>
        <end position="1157"/>
    </location>
</feature>
<reference evidence="4" key="1">
    <citation type="submission" date="2016-06" db="UniProtKB">
        <authorList>
            <consortium name="WormBaseParasite"/>
        </authorList>
    </citation>
    <scope>IDENTIFICATION</scope>
</reference>
<feature type="compositionally biased region" description="Low complexity" evidence="1">
    <location>
        <begin position="387"/>
        <end position="398"/>
    </location>
</feature>
<dbReference type="GO" id="GO:0061775">
    <property type="term" value="F:cohesin loader activity"/>
    <property type="evidence" value="ECO:0007669"/>
    <property type="project" value="InterPro"/>
</dbReference>
<dbReference type="GO" id="GO:0003682">
    <property type="term" value="F:chromatin binding"/>
    <property type="evidence" value="ECO:0007669"/>
    <property type="project" value="TreeGrafter"/>
</dbReference>
<feature type="compositionally biased region" description="Basic and acidic residues" evidence="1">
    <location>
        <begin position="962"/>
        <end position="973"/>
    </location>
</feature>
<reference evidence="2 3" key="2">
    <citation type="submission" date="2018-11" db="EMBL/GenBank/DDBJ databases">
        <authorList>
            <consortium name="Pathogen Informatics"/>
        </authorList>
    </citation>
    <scope>NUCLEOTIDE SEQUENCE [LARGE SCALE GENOMIC DNA]</scope>
    <source>
        <strain evidence="2 3">Egypt</strain>
    </source>
</reference>
<feature type="region of interest" description="Disordered" evidence="1">
    <location>
        <begin position="109"/>
        <end position="158"/>
    </location>
</feature>
<feature type="compositionally biased region" description="Low complexity" evidence="1">
    <location>
        <begin position="797"/>
        <end position="810"/>
    </location>
</feature>
<evidence type="ECO:0000313" key="2">
    <source>
        <dbReference type="EMBL" id="VDP86888.1"/>
    </source>
</evidence>
<dbReference type="GO" id="GO:0071169">
    <property type="term" value="P:establishment of protein localization to chromatin"/>
    <property type="evidence" value="ECO:0007669"/>
    <property type="project" value="TreeGrafter"/>
</dbReference>
<keyword evidence="3" id="KW-1185">Reference proteome</keyword>
<dbReference type="PANTHER" id="PTHR21704:SF18">
    <property type="entry name" value="NIPPED-B-LIKE PROTEIN"/>
    <property type="match status" value="1"/>
</dbReference>
<feature type="compositionally biased region" description="Basic residues" evidence="1">
    <location>
        <begin position="1196"/>
        <end position="1205"/>
    </location>
</feature>
<evidence type="ECO:0000313" key="3">
    <source>
        <dbReference type="Proteomes" id="UP000272942"/>
    </source>
</evidence>
<evidence type="ECO:0000256" key="1">
    <source>
        <dbReference type="SAM" id="MobiDB-lite"/>
    </source>
</evidence>
<accession>A0A183ATP7</accession>
<dbReference type="GO" id="GO:0140588">
    <property type="term" value="P:chromatin looping"/>
    <property type="evidence" value="ECO:0007669"/>
    <property type="project" value="InterPro"/>
</dbReference>
<dbReference type="PANTHER" id="PTHR21704">
    <property type="entry name" value="NIPPED-B-LIKE PROTEIN DELANGIN SCC2-RELATED"/>
    <property type="match status" value="1"/>
</dbReference>
<evidence type="ECO:0000313" key="4">
    <source>
        <dbReference type="WBParaSite" id="ECPE_0001036401-mRNA-1"/>
    </source>
</evidence>
<feature type="compositionally biased region" description="Basic and acidic residues" evidence="1">
    <location>
        <begin position="574"/>
        <end position="585"/>
    </location>
</feature>
<feature type="compositionally biased region" description="Polar residues" evidence="1">
    <location>
        <begin position="399"/>
        <end position="410"/>
    </location>
</feature>
<dbReference type="Proteomes" id="UP000272942">
    <property type="component" value="Unassembled WGS sequence"/>
</dbReference>
<feature type="compositionally biased region" description="Basic and acidic residues" evidence="1">
    <location>
        <begin position="758"/>
        <end position="771"/>
    </location>
</feature>
<sequence>MERIPIISLSGCKSLTDVLTELPIPQPSHLTVDSRTLLYEPKLVHDAYRCINTEDPVLVHRLCSALTSVSVDHLIFKDVPSESRDGIKASCLPSLLCALEKSGAFLYNPNPEPRNDVDYSRQHSSTSESSPVVNSSQNTLSSVEIQQETPAPLRDTYPTAYEEKSSGSYSAVHIAPLRIALKKCLNFKESNKKGRKSRRKPGTPSESTHVTSDGVFDAQSHSSSCEKATPDDAQVQLPILKISTKGTPTSCTAYGISQSGVVSTDCIPQTCPTLPNPPPGSIPPLRITVDENQVAAIVTPGSPSTDQPETTCAHPVSCSTKLFSDSSSANVSSSLPSVTVDIPTLSTVTTTVAQPIVCQPSTSAVSTTSVSTTTTTATTTTATTTTSCTTISPASSATHSANPESASSSRRVPDPALSQIFHSAALFHSYQPHIESEKSGSCTGGGLFDDWIDSSVKTSEPSLLYPVNDGIYSGSLSGPSSVVNVPSNCSQAPHSVGASADVSVCAPRTPLSVPSNHSSYPATPGGGLTTVALSVNTAVNAVAASPSNLPKCIYPPTGVASPSVRLFNTSEPGPESHEPAEEEQSRIAPLGLAAYLPRSGSLRPSFPDADNDSILGDNDPNHSPGSAFFTDGTGPRSCGATEGGSKPSSTNKQGKCLPHTNPSPSKSSRGRYASGKPRGGGGRRRRTELEELKMWSVNDRAQAIGDKKPSNTPDSYDVPSNELREAINASASHVPDDAMNGTGKGCEQSNNNQLDISDSSHGDFTEALVERVKRRRQQREMEMSKRSGAADRRVYRSSDASPSSTPSPTRSVERSGEASSRNNKASDFKNRHKAGRFSGQRVTNNVNLSEQSHSKQMRHKSSDSDASLSPPSTAVSSGRSSKPSSVSSCMDSVPPPPLEHTDSHSTYPTVMERSGPSKSTIVDLHDSQTLFESNERFFTSATTPSKHRIPHSSTARSFGTSVEKDQARDRLSVESHFSPPTRALFDNRSSRSSSPSPTRIHGPDEAFIGDSTQQHTGTKHRNHRFASRVHSSLINKTDAHMKRRRRVVISDDEEIEMKAYCGESANVQDLSHPPPRLEEVDLPADGSQPSKSGPPETLLPPVLQPLNDTLNTPAELDAPRKTGSSHDTGFSTHSSRDHKSSIRVHSSSRMPTDSMSGKVLPHKHPVNDANLCTNLNGSSTSSDATGHISGTKNIKHGARISHSRTHSPGNEVIFSSDEDSAELDKTLVRAMHRSPSNDSIGSLASSSQLASTYGGGFMPDLGCPTPSTIAYTHSSAMGDSDSRGSDVDSVPRASEQNREADSCVASGNASPQSIHDAQDSDLSDESFSQVKGSDCSSPSTLSALSEDDHQGSADDSDEARHQSEELTEAAASLAQFTARLSKILRRVEELDLLCLATKVNEHRRSRGGYAGAEAEPDTSFDEHLIPDAARLTRHELSLLYSESAQVRLTGSMFTIPTGRLVRFLTLLLVNMQAGAHTTPAPLTQAEIDHFLRKRQKAEVQHRDGSRRLHHQSQHLTESVLWSNPLWASVLAALDCARIALNIIVSPDMPRP</sequence>
<feature type="compositionally biased region" description="Polar residues" evidence="1">
    <location>
        <begin position="137"/>
        <end position="149"/>
    </location>
</feature>
<feature type="compositionally biased region" description="Basic and acidic residues" evidence="1">
    <location>
        <begin position="1346"/>
        <end position="1364"/>
    </location>
</feature>
<dbReference type="GO" id="GO:1990414">
    <property type="term" value="P:replication-born double-strand break repair via sister chromatid exchange"/>
    <property type="evidence" value="ECO:0007669"/>
    <property type="project" value="TreeGrafter"/>
</dbReference>
<feature type="region of interest" description="Disordered" evidence="1">
    <location>
        <begin position="1272"/>
        <end position="1365"/>
    </location>
</feature>
<feature type="compositionally biased region" description="Polar residues" evidence="1">
    <location>
        <begin position="1305"/>
        <end position="1315"/>
    </location>
</feature>
<dbReference type="GO" id="GO:0034087">
    <property type="term" value="P:establishment of mitotic sister chromatid cohesion"/>
    <property type="evidence" value="ECO:0007669"/>
    <property type="project" value="TreeGrafter"/>
</dbReference>
<feature type="compositionally biased region" description="Polar residues" evidence="1">
    <location>
        <begin position="1143"/>
        <end position="1155"/>
    </location>
</feature>
<feature type="compositionally biased region" description="Polar residues" evidence="1">
    <location>
        <begin position="1325"/>
        <end position="1343"/>
    </location>
</feature>
<name>A0A183ATP7_9TREM</name>
<feature type="region of interest" description="Disordered" evidence="1">
    <location>
        <begin position="387"/>
        <end position="412"/>
    </location>
</feature>
<feature type="region of interest" description="Disordered" evidence="1">
    <location>
        <begin position="701"/>
        <end position="920"/>
    </location>
</feature>
<feature type="region of interest" description="Disordered" evidence="1">
    <location>
        <begin position="190"/>
        <end position="230"/>
    </location>
</feature>
<dbReference type="GO" id="GO:0010468">
    <property type="term" value="P:regulation of gene expression"/>
    <property type="evidence" value="ECO:0007669"/>
    <property type="project" value="InterPro"/>
</dbReference>
<organism evidence="4">
    <name type="scientific">Echinostoma caproni</name>
    <dbReference type="NCBI Taxonomy" id="27848"/>
    <lineage>
        <taxon>Eukaryota</taxon>
        <taxon>Metazoa</taxon>
        <taxon>Spiralia</taxon>
        <taxon>Lophotrochozoa</taxon>
        <taxon>Platyhelminthes</taxon>
        <taxon>Trematoda</taxon>
        <taxon>Digenea</taxon>
        <taxon>Plagiorchiida</taxon>
        <taxon>Echinostomata</taxon>
        <taxon>Echinostomatoidea</taxon>
        <taxon>Echinostomatidae</taxon>
        <taxon>Echinostoma</taxon>
    </lineage>
</organism>
<feature type="region of interest" description="Disordered" evidence="1">
    <location>
        <begin position="1196"/>
        <end position="1218"/>
    </location>
</feature>
<proteinExistence type="predicted"/>
<feature type="compositionally biased region" description="Polar residues" evidence="1">
    <location>
        <begin position="840"/>
        <end position="851"/>
    </location>
</feature>
<dbReference type="OrthoDB" id="418242at2759"/>
<feature type="region of interest" description="Disordered" evidence="1">
    <location>
        <begin position="564"/>
        <end position="585"/>
    </location>
</feature>
<feature type="compositionally biased region" description="Polar residues" evidence="1">
    <location>
        <begin position="747"/>
        <end position="757"/>
    </location>
</feature>
<dbReference type="GO" id="GO:0090694">
    <property type="term" value="C:Scc2-Scc4 cohesin loading complex"/>
    <property type="evidence" value="ECO:0007669"/>
    <property type="project" value="TreeGrafter"/>
</dbReference>
<feature type="region of interest" description="Disordered" evidence="1">
    <location>
        <begin position="599"/>
        <end position="688"/>
    </location>
</feature>
<feature type="compositionally biased region" description="Basic residues" evidence="1">
    <location>
        <begin position="1017"/>
        <end position="1027"/>
    </location>
</feature>
<gene>
    <name evidence="2" type="ORF">ECPE_LOCUS10332</name>
</gene>
<dbReference type="EMBL" id="UZAN01048904">
    <property type="protein sequence ID" value="VDP86888.1"/>
    <property type="molecule type" value="Genomic_DNA"/>
</dbReference>
<feature type="region of interest" description="Disordered" evidence="1">
    <location>
        <begin position="940"/>
        <end position="1042"/>
    </location>
</feature>
<protein>
    <submittedName>
        <fullName evidence="4">Nipped-B protein</fullName>
    </submittedName>
</protein>
<dbReference type="WBParaSite" id="ECPE_0001036401-mRNA-1">
    <property type="protein sequence ID" value="ECPE_0001036401-mRNA-1"/>
    <property type="gene ID" value="ECPE_0001036401"/>
</dbReference>